<accession>A0A7C3Z2B1</accession>
<dbReference type="GO" id="GO:0003735">
    <property type="term" value="F:structural constituent of ribosome"/>
    <property type="evidence" value="ECO:0007669"/>
    <property type="project" value="InterPro"/>
</dbReference>
<keyword evidence="5" id="KW-0699">rRNA-binding</keyword>
<dbReference type="InterPro" id="IPR014722">
    <property type="entry name" value="Rib_uL2_dom2"/>
</dbReference>
<dbReference type="NCBIfam" id="TIGR01079">
    <property type="entry name" value="rplX_bact"/>
    <property type="match status" value="1"/>
</dbReference>
<comment type="subunit">
    <text evidence="5">Part of the 50S ribosomal subunit.</text>
</comment>
<dbReference type="InterPro" id="IPR057264">
    <property type="entry name" value="Ribosomal_uL24_C"/>
</dbReference>
<reference evidence="7" key="1">
    <citation type="journal article" date="2020" name="mSystems">
        <title>Genome- and Community-Level Interaction Insights into Carbon Utilization and Element Cycling Functions of Hydrothermarchaeota in Hydrothermal Sediment.</title>
        <authorList>
            <person name="Zhou Z."/>
            <person name="Liu Y."/>
            <person name="Xu W."/>
            <person name="Pan J."/>
            <person name="Luo Z.H."/>
            <person name="Li M."/>
        </authorList>
    </citation>
    <scope>NUCLEOTIDE SEQUENCE [LARGE SCALE GENOMIC DNA]</scope>
    <source>
        <strain evidence="7">SpSt-906</strain>
    </source>
</reference>
<organism evidence="7">
    <name type="scientific">candidate division WOR-3 bacterium</name>
    <dbReference type="NCBI Taxonomy" id="2052148"/>
    <lineage>
        <taxon>Bacteria</taxon>
        <taxon>Bacteria division WOR-3</taxon>
    </lineage>
</organism>
<evidence type="ECO:0000256" key="4">
    <source>
        <dbReference type="ARBA" id="ARBA00035206"/>
    </source>
</evidence>
<proteinExistence type="inferred from homology"/>
<dbReference type="AlphaFoldDB" id="A0A7C3Z2B1"/>
<dbReference type="GO" id="GO:0005840">
    <property type="term" value="C:ribosome"/>
    <property type="evidence" value="ECO:0007669"/>
    <property type="project" value="UniProtKB-KW"/>
</dbReference>
<dbReference type="SUPFAM" id="SSF50104">
    <property type="entry name" value="Translation proteins SH3-like domain"/>
    <property type="match status" value="1"/>
</dbReference>
<dbReference type="InterPro" id="IPR008991">
    <property type="entry name" value="Translation_prot_SH3-like_sf"/>
</dbReference>
<evidence type="ECO:0000256" key="1">
    <source>
        <dbReference type="ARBA" id="ARBA00010618"/>
    </source>
</evidence>
<dbReference type="GO" id="GO:0019843">
    <property type="term" value="F:rRNA binding"/>
    <property type="evidence" value="ECO:0007669"/>
    <property type="project" value="UniProtKB-UniRule"/>
</dbReference>
<dbReference type="SMART" id="SM00739">
    <property type="entry name" value="KOW"/>
    <property type="match status" value="1"/>
</dbReference>
<dbReference type="Pfam" id="PF17136">
    <property type="entry name" value="ribosomal_L24"/>
    <property type="match status" value="1"/>
</dbReference>
<dbReference type="InterPro" id="IPR005824">
    <property type="entry name" value="KOW"/>
</dbReference>
<dbReference type="CDD" id="cd06089">
    <property type="entry name" value="KOW_RPL26"/>
    <property type="match status" value="1"/>
</dbReference>
<dbReference type="GO" id="GO:1990904">
    <property type="term" value="C:ribonucleoprotein complex"/>
    <property type="evidence" value="ECO:0007669"/>
    <property type="project" value="UniProtKB-KW"/>
</dbReference>
<dbReference type="GO" id="GO:0006412">
    <property type="term" value="P:translation"/>
    <property type="evidence" value="ECO:0007669"/>
    <property type="project" value="UniProtKB-UniRule"/>
</dbReference>
<comment type="function">
    <text evidence="5">One of the proteins that surrounds the polypeptide exit tunnel on the outside of the subunit.</text>
</comment>
<dbReference type="Gene3D" id="2.30.30.30">
    <property type="match status" value="1"/>
</dbReference>
<comment type="function">
    <text evidence="5">One of two assembly initiator proteins, it binds directly to the 5'-end of the 23S rRNA, where it nucleates assembly of the 50S subunit.</text>
</comment>
<evidence type="ECO:0000313" key="7">
    <source>
        <dbReference type="EMBL" id="HGE98859.1"/>
    </source>
</evidence>
<keyword evidence="2 5" id="KW-0689">Ribosomal protein</keyword>
<sequence>MKLKTLLKKGDIVEVRRGEEKGKRGKILKVLYEKERIRCIVEGVNLAKKHQRARGVEQPGGIIDIPQPIAVANLVFVCPKCGEKTKLKRERREGRRVRMCKECGEVID</sequence>
<comment type="similarity">
    <text evidence="1 5">Belongs to the universal ribosomal protein uL24 family.</text>
</comment>
<dbReference type="PANTHER" id="PTHR12903">
    <property type="entry name" value="MITOCHONDRIAL RIBOSOMAL PROTEIN L24"/>
    <property type="match status" value="1"/>
</dbReference>
<evidence type="ECO:0000256" key="5">
    <source>
        <dbReference type="HAMAP-Rule" id="MF_01326"/>
    </source>
</evidence>
<protein>
    <recommendedName>
        <fullName evidence="4 5">Large ribosomal subunit protein uL24</fullName>
    </recommendedName>
</protein>
<dbReference type="InterPro" id="IPR003256">
    <property type="entry name" value="Ribosomal_uL24"/>
</dbReference>
<name>A0A7C3Z2B1_UNCW3</name>
<feature type="domain" description="KOW" evidence="6">
    <location>
        <begin position="6"/>
        <end position="33"/>
    </location>
</feature>
<comment type="caution">
    <text evidence="7">The sequence shown here is derived from an EMBL/GenBank/DDBJ whole genome shotgun (WGS) entry which is preliminary data.</text>
</comment>
<keyword evidence="5" id="KW-0694">RNA-binding</keyword>
<evidence type="ECO:0000256" key="3">
    <source>
        <dbReference type="ARBA" id="ARBA00023274"/>
    </source>
</evidence>
<dbReference type="EMBL" id="DTMQ01000014">
    <property type="protein sequence ID" value="HGE98859.1"/>
    <property type="molecule type" value="Genomic_DNA"/>
</dbReference>
<dbReference type="Pfam" id="PF00467">
    <property type="entry name" value="KOW"/>
    <property type="match status" value="1"/>
</dbReference>
<dbReference type="InterPro" id="IPR041988">
    <property type="entry name" value="Ribosomal_uL24_KOW"/>
</dbReference>
<gene>
    <name evidence="5 7" type="primary">rplX</name>
    <name evidence="7" type="ORF">ENX07_02140</name>
</gene>
<evidence type="ECO:0000256" key="2">
    <source>
        <dbReference type="ARBA" id="ARBA00022980"/>
    </source>
</evidence>
<dbReference type="HAMAP" id="MF_01326_B">
    <property type="entry name" value="Ribosomal_uL24_B"/>
    <property type="match status" value="1"/>
</dbReference>
<keyword evidence="3 5" id="KW-0687">Ribonucleoprotein</keyword>
<evidence type="ECO:0000259" key="6">
    <source>
        <dbReference type="SMART" id="SM00739"/>
    </source>
</evidence>